<protein>
    <submittedName>
        <fullName evidence="1">Uncharacterized protein</fullName>
    </submittedName>
</protein>
<reference evidence="1 2" key="1">
    <citation type="submission" date="2015-01" db="EMBL/GenBank/DDBJ databases">
        <title>Evolution of Trichinella species and genotypes.</title>
        <authorList>
            <person name="Korhonen P.K."/>
            <person name="Edoardo P."/>
            <person name="Giuseppe L.R."/>
            <person name="Gasser R.B."/>
        </authorList>
    </citation>
    <scope>NUCLEOTIDE SEQUENCE [LARGE SCALE GENOMIC DNA]</scope>
    <source>
        <strain evidence="1">ISS120</strain>
    </source>
</reference>
<evidence type="ECO:0000313" key="1">
    <source>
        <dbReference type="EMBL" id="KRY58927.1"/>
    </source>
</evidence>
<organism evidence="1 2">
    <name type="scientific">Trichinella britovi</name>
    <name type="common">Parasitic roundworm</name>
    <dbReference type="NCBI Taxonomy" id="45882"/>
    <lineage>
        <taxon>Eukaryota</taxon>
        <taxon>Metazoa</taxon>
        <taxon>Ecdysozoa</taxon>
        <taxon>Nematoda</taxon>
        <taxon>Enoplea</taxon>
        <taxon>Dorylaimia</taxon>
        <taxon>Trichinellida</taxon>
        <taxon>Trichinellidae</taxon>
        <taxon>Trichinella</taxon>
    </lineage>
</organism>
<keyword evidence="2" id="KW-1185">Reference proteome</keyword>
<name>A0A0V1DBR3_TRIBR</name>
<evidence type="ECO:0000313" key="2">
    <source>
        <dbReference type="Proteomes" id="UP000054653"/>
    </source>
</evidence>
<gene>
    <name evidence="1" type="ORF">T03_11046</name>
</gene>
<dbReference type="OrthoDB" id="5930523at2759"/>
<sequence>MVYTMLRRWWKVTGGDSILIMRWKCAEQVYNNELLLEWCGSYLPILLNGGKGNQCECMADWLAVEWRCGTQPCVGGGRVWGGESSQIMRWKCGEQEYNIEMKGASVGMDVGWLNGLYTTLKVLRDEWTTGIQKLMGDGLGDNGYT</sequence>
<proteinExistence type="predicted"/>
<dbReference type="AlphaFoldDB" id="A0A0V1DBR3"/>
<comment type="caution">
    <text evidence="1">The sequence shown here is derived from an EMBL/GenBank/DDBJ whole genome shotgun (WGS) entry which is preliminary data.</text>
</comment>
<dbReference type="EMBL" id="JYDI01000017">
    <property type="protein sequence ID" value="KRY58927.1"/>
    <property type="molecule type" value="Genomic_DNA"/>
</dbReference>
<accession>A0A0V1DBR3</accession>
<dbReference type="Proteomes" id="UP000054653">
    <property type="component" value="Unassembled WGS sequence"/>
</dbReference>